<protein>
    <submittedName>
        <fullName evidence="1">Uncharacterized protein</fullName>
    </submittedName>
</protein>
<gene>
    <name evidence="1" type="ORF">BcepSauron_241</name>
</gene>
<reference evidence="1 2" key="1">
    <citation type="submission" date="2019-02" db="EMBL/GenBank/DDBJ databases">
        <title>Complete genome sequence of Burkholderia cenocepacia phage BcepSauron.</title>
        <authorList>
            <person name="Park K."/>
            <person name="Gonzalez C."/>
            <person name="Liu M."/>
            <person name="Gill J."/>
        </authorList>
    </citation>
    <scope>NUCLEOTIDE SEQUENCE [LARGE SCALE GENOMIC DNA]</scope>
</reference>
<organism evidence="1 2">
    <name type="scientific">Burkholderia phage BcepSauron</name>
    <dbReference type="NCBI Taxonomy" id="2530033"/>
    <lineage>
        <taxon>Viruses</taxon>
        <taxon>Duplodnaviria</taxon>
        <taxon>Heunggongvirae</taxon>
        <taxon>Uroviricota</taxon>
        <taxon>Caudoviricetes</taxon>
        <taxon>Sarumanvirus</taxon>
        <taxon>Sarumanvirus bcepsauron</taxon>
    </lineage>
</organism>
<keyword evidence="2" id="KW-1185">Reference proteome</keyword>
<proteinExistence type="predicted"/>
<evidence type="ECO:0000313" key="1">
    <source>
        <dbReference type="EMBL" id="QBQ74621.1"/>
    </source>
</evidence>
<accession>A0A482MKQ1</accession>
<evidence type="ECO:0000313" key="2">
    <source>
        <dbReference type="Proteomes" id="UP000301424"/>
    </source>
</evidence>
<sequence>MSNPLELSVTAMKSLLADYALRAKQAEETAGLLMAKTLDEVGRLHLFQLLQQHIEARAHDRAVHQQAVIQTTCLALATALSQDDESLRDAVIRIHKNLSLAADAAMQVPISADASK</sequence>
<dbReference type="Proteomes" id="UP000301424">
    <property type="component" value="Segment"/>
</dbReference>
<dbReference type="EMBL" id="MK552141">
    <property type="protein sequence ID" value="QBQ74621.1"/>
    <property type="molecule type" value="Genomic_DNA"/>
</dbReference>
<name>A0A482MKQ1_9CAUD</name>